<evidence type="ECO:0000259" key="9">
    <source>
        <dbReference type="PROSITE" id="PS50937"/>
    </source>
</evidence>
<accession>A0ABY8K6F7</accession>
<evidence type="ECO:0000313" key="10">
    <source>
        <dbReference type="EMBL" id="WGD43835.1"/>
    </source>
</evidence>
<dbReference type="PROSITE" id="PS50937">
    <property type="entry name" value="HTH_MERR_2"/>
    <property type="match status" value="1"/>
</dbReference>
<evidence type="ECO:0000256" key="3">
    <source>
        <dbReference type="ARBA" id="ARBA00023004"/>
    </source>
</evidence>
<dbReference type="PRINTS" id="PR00040">
    <property type="entry name" value="HTHMERR"/>
</dbReference>
<keyword evidence="4" id="KW-0411">Iron-sulfur</keyword>
<dbReference type="InterPro" id="IPR010211">
    <property type="entry name" value="Redox-sen_tscrpt-act_SoxR"/>
</dbReference>
<feature type="domain" description="HTH merR-type" evidence="9">
    <location>
        <begin position="10"/>
        <end position="78"/>
    </location>
</feature>
<feature type="region of interest" description="Disordered" evidence="8">
    <location>
        <begin position="143"/>
        <end position="186"/>
    </location>
</feature>
<dbReference type="CDD" id="cd01110">
    <property type="entry name" value="HTH_SoxR"/>
    <property type="match status" value="1"/>
</dbReference>
<dbReference type="Pfam" id="PF09278">
    <property type="entry name" value="MerR-DNA-bind"/>
    <property type="match status" value="1"/>
</dbReference>
<evidence type="ECO:0000256" key="7">
    <source>
        <dbReference type="ARBA" id="ARBA00023163"/>
    </source>
</evidence>
<dbReference type="InterPro" id="IPR015358">
    <property type="entry name" value="Tscrpt_reg_MerR_DNA-bd"/>
</dbReference>
<dbReference type="PANTHER" id="PTHR30204:SF0">
    <property type="entry name" value="REDOX-SENSITIVE TRANSCRIPTIONAL ACTIVATOR SOXR"/>
    <property type="match status" value="1"/>
</dbReference>
<evidence type="ECO:0000256" key="1">
    <source>
        <dbReference type="ARBA" id="ARBA00022714"/>
    </source>
</evidence>
<proteinExistence type="predicted"/>
<feature type="compositionally biased region" description="Basic and acidic residues" evidence="8">
    <location>
        <begin position="153"/>
        <end position="163"/>
    </location>
</feature>
<gene>
    <name evidence="10" type="primary">soxR</name>
    <name evidence="10" type="ORF">PYS65_28920</name>
</gene>
<keyword evidence="2" id="KW-0479">Metal-binding</keyword>
<evidence type="ECO:0000256" key="2">
    <source>
        <dbReference type="ARBA" id="ARBA00022723"/>
    </source>
</evidence>
<dbReference type="Pfam" id="PF00376">
    <property type="entry name" value="MerR"/>
    <property type="match status" value="1"/>
</dbReference>
<dbReference type="PANTHER" id="PTHR30204">
    <property type="entry name" value="REDOX-CYCLING DRUG-SENSING TRANSCRIPTIONAL ACTIVATOR SOXR"/>
    <property type="match status" value="1"/>
</dbReference>
<keyword evidence="5" id="KW-0805">Transcription regulation</keyword>
<dbReference type="Gene3D" id="1.10.1660.10">
    <property type="match status" value="1"/>
</dbReference>
<dbReference type="SMART" id="SM00422">
    <property type="entry name" value="HTH_MERR"/>
    <property type="match status" value="1"/>
</dbReference>
<protein>
    <submittedName>
        <fullName evidence="10">Redox-sensitive transcriptional activator SoxR</fullName>
    </submittedName>
</protein>
<evidence type="ECO:0000313" key="11">
    <source>
        <dbReference type="Proteomes" id="UP001216440"/>
    </source>
</evidence>
<dbReference type="InterPro" id="IPR000551">
    <property type="entry name" value="MerR-type_HTH_dom"/>
</dbReference>
<evidence type="ECO:0000256" key="6">
    <source>
        <dbReference type="ARBA" id="ARBA00023125"/>
    </source>
</evidence>
<keyword evidence="6" id="KW-0238">DNA-binding</keyword>
<dbReference type="NCBIfam" id="TIGR01950">
    <property type="entry name" value="SoxR"/>
    <property type="match status" value="1"/>
</dbReference>
<reference evidence="10 11" key="1">
    <citation type="submission" date="2023-03" db="EMBL/GenBank/DDBJ databases">
        <authorList>
            <person name="Mo P."/>
        </authorList>
    </citation>
    <scope>NUCLEOTIDE SEQUENCE [LARGE SCALE GENOMIC DNA]</scope>
    <source>
        <strain evidence="10 11">HUAS 5</strain>
    </source>
</reference>
<keyword evidence="7" id="KW-0804">Transcription</keyword>
<organism evidence="10 11">
    <name type="scientific">Streptomyces cathayae</name>
    <dbReference type="NCBI Taxonomy" id="3031124"/>
    <lineage>
        <taxon>Bacteria</taxon>
        <taxon>Bacillati</taxon>
        <taxon>Actinomycetota</taxon>
        <taxon>Actinomycetes</taxon>
        <taxon>Kitasatosporales</taxon>
        <taxon>Streptomycetaceae</taxon>
        <taxon>Streptomyces</taxon>
    </lineage>
</organism>
<name>A0ABY8K6F7_9ACTN</name>
<evidence type="ECO:0000256" key="4">
    <source>
        <dbReference type="ARBA" id="ARBA00023014"/>
    </source>
</evidence>
<keyword evidence="3" id="KW-0408">Iron</keyword>
<dbReference type="InterPro" id="IPR047057">
    <property type="entry name" value="MerR_fam"/>
</dbReference>
<dbReference type="InterPro" id="IPR009061">
    <property type="entry name" value="DNA-bd_dom_put_sf"/>
</dbReference>
<dbReference type="RefSeq" id="WP_279336878.1">
    <property type="nucleotide sequence ID" value="NZ_CP121682.1"/>
</dbReference>
<keyword evidence="1" id="KW-0001">2Fe-2S</keyword>
<keyword evidence="11" id="KW-1185">Reference proteome</keyword>
<evidence type="ECO:0000256" key="8">
    <source>
        <dbReference type="SAM" id="MobiDB-lite"/>
    </source>
</evidence>
<feature type="compositionally biased region" description="Gly residues" evidence="8">
    <location>
        <begin position="170"/>
        <end position="186"/>
    </location>
</feature>
<dbReference type="Proteomes" id="UP001216440">
    <property type="component" value="Chromosome"/>
</dbReference>
<dbReference type="EMBL" id="CP121682">
    <property type="protein sequence ID" value="WGD43835.1"/>
    <property type="molecule type" value="Genomic_DNA"/>
</dbReference>
<evidence type="ECO:0000256" key="5">
    <source>
        <dbReference type="ARBA" id="ARBA00023015"/>
    </source>
</evidence>
<dbReference type="SUPFAM" id="SSF46955">
    <property type="entry name" value="Putative DNA-binding domain"/>
    <property type="match status" value="1"/>
</dbReference>
<sequence length="186" mass="20139">MPQIPEKIHELTVGQLSARSGAAVSALHFYESKGLIGSRRTTGNQRRYSRDTLRRVAFIRAAQRVGIPLATIRGALAELPQERTPTRDDWAHLSEAWRAELDERIKQLNRLRDHLTDCIGCGCLSLDTCVLSNPDDVFGGRLTGSRLLPGAPEKPEKPKKPECTESTVGGRSGDQAGGGPSGRGSG</sequence>